<dbReference type="FunFam" id="3.20.20.80:FF:000064">
    <property type="entry name" value="Oligo-1,6-glucosidase"/>
    <property type="match status" value="1"/>
</dbReference>
<dbReference type="PANTHER" id="PTHR10357">
    <property type="entry name" value="ALPHA-AMYLASE FAMILY MEMBER"/>
    <property type="match status" value="1"/>
</dbReference>
<dbReference type="STRING" id="930131.SAMN05216389_10416"/>
<dbReference type="FunFam" id="2.60.40.1180:FF:000007">
    <property type="entry name" value="Sucrose isomerase"/>
    <property type="match status" value="1"/>
</dbReference>
<evidence type="ECO:0000256" key="3">
    <source>
        <dbReference type="ARBA" id="ARBA00022490"/>
    </source>
</evidence>
<keyword evidence="5" id="KW-0326">Glycosidase</keyword>
<dbReference type="Pfam" id="PF00128">
    <property type="entry name" value="Alpha-amylase"/>
    <property type="match status" value="1"/>
</dbReference>
<evidence type="ECO:0000313" key="9">
    <source>
        <dbReference type="Proteomes" id="UP000198618"/>
    </source>
</evidence>
<dbReference type="SMART" id="SM00642">
    <property type="entry name" value="Aamy"/>
    <property type="match status" value="1"/>
</dbReference>
<dbReference type="FunFam" id="3.20.20.80:FF:000014">
    <property type="entry name" value="Alpha,alpha-phosphotrehalase"/>
    <property type="match status" value="1"/>
</dbReference>
<evidence type="ECO:0000259" key="7">
    <source>
        <dbReference type="SMART" id="SM00642"/>
    </source>
</evidence>
<comment type="similarity">
    <text evidence="2">Belongs to the glycosyl hydrolase 13 family.</text>
</comment>
<evidence type="ECO:0000313" key="8">
    <source>
        <dbReference type="EMBL" id="SES97231.1"/>
    </source>
</evidence>
<name>A0A1I0AS85_9BACI</name>
<keyword evidence="4 8" id="KW-0378">Hydrolase</keyword>
<dbReference type="InterPro" id="IPR012769">
    <property type="entry name" value="Trehalose_TreC"/>
</dbReference>
<dbReference type="FunFam" id="3.90.400.10:FF:000002">
    <property type="entry name" value="Sucrose isomerase"/>
    <property type="match status" value="1"/>
</dbReference>
<dbReference type="OrthoDB" id="9805159at2"/>
<gene>
    <name evidence="8" type="ORF">SAMN05216389_10416</name>
</gene>
<dbReference type="SUPFAM" id="SSF51011">
    <property type="entry name" value="Glycosyl hydrolase domain"/>
    <property type="match status" value="1"/>
</dbReference>
<proteinExistence type="inferred from homology"/>
<dbReference type="EC" id="3.2.1.93" evidence="6"/>
<dbReference type="GO" id="GO:0004556">
    <property type="term" value="F:alpha-amylase activity"/>
    <property type="evidence" value="ECO:0007669"/>
    <property type="project" value="TreeGrafter"/>
</dbReference>
<dbReference type="Gene3D" id="3.90.400.10">
    <property type="entry name" value="Oligo-1,6-glucosidase, Domain 2"/>
    <property type="match status" value="1"/>
</dbReference>
<dbReference type="InterPro" id="IPR017853">
    <property type="entry name" value="GH"/>
</dbReference>
<dbReference type="GO" id="GO:0005993">
    <property type="term" value="P:trehalose catabolic process"/>
    <property type="evidence" value="ECO:0007669"/>
    <property type="project" value="InterPro"/>
</dbReference>
<dbReference type="InterPro" id="IPR056300">
    <property type="entry name" value="SusG-like_C"/>
</dbReference>
<dbReference type="SUPFAM" id="SSF51445">
    <property type="entry name" value="(Trans)glycosidases"/>
    <property type="match status" value="1"/>
</dbReference>
<dbReference type="CDD" id="cd11333">
    <property type="entry name" value="AmyAc_SI_OligoGlu_DGase"/>
    <property type="match status" value="1"/>
</dbReference>
<evidence type="ECO:0000256" key="5">
    <source>
        <dbReference type="ARBA" id="ARBA00023295"/>
    </source>
</evidence>
<feature type="domain" description="Glycosyl hydrolase family 13 catalytic" evidence="7">
    <location>
        <begin position="13"/>
        <end position="414"/>
    </location>
</feature>
<dbReference type="NCBIfam" id="NF008183">
    <property type="entry name" value="PRK10933.1"/>
    <property type="match status" value="1"/>
</dbReference>
<keyword evidence="3" id="KW-0963">Cytoplasm</keyword>
<evidence type="ECO:0000256" key="2">
    <source>
        <dbReference type="ARBA" id="ARBA00008061"/>
    </source>
</evidence>
<dbReference type="InterPro" id="IPR006047">
    <property type="entry name" value="GH13_cat_dom"/>
</dbReference>
<sequence length="552" mass="64846">MREAWWKKATIYQIYPKSFNDTTGNGVGDIQGIIEKLDYLNELGVDVIWLTPVYKSPQKDNGYDISDYYSIEPTYGTMEDFQELLDETHKRGMKLIMDLVINHTSTEHEWFKQASSSKTNEYRDFYIWKDSVDGAEPTNWESKFGGPAWEYDKKTGQYYLHLFDVTQADLNWENKEVREKVVEMIRFWAEKGIDGFRLDVINLISKDQRFPNDDSGDGRKFYTDGPRVHEYLHEINQAAFEPYNMMTVGEMSSTTLENCVRYTNPERKELDMTFQFHHLKVDYPNGDKWTKAPFDFVELKKILSEWQVGMHEGGGWNALFWCNHDQPRVVSRFGDDATYHKESAKMLATTIHMMQGTPYIYQGEEIGMTNPNFTSIEQYRDVESLNAYNKLKQHGKSDQEIIGILQQKSRDNARTPMQWSDYENAGFTNGTPWIEPAPNYVDINVEKVTKEPDSIFNHYQKLIELRKKYDIITYGDYQLLLGEDPQIFAYTRNWKNEKLVVINNFYEKEASFRFAHNKEGKNKLLLSNYDDSPIELADMVLRPYESVVYYVK</sequence>
<dbReference type="Gene3D" id="3.20.20.80">
    <property type="entry name" value="Glycosidases"/>
    <property type="match status" value="1"/>
</dbReference>
<protein>
    <recommendedName>
        <fullName evidence="6">Alpha,alpha-phosphotrehalase</fullName>
        <ecNumber evidence="6">3.2.1.93</ecNumber>
    </recommendedName>
</protein>
<dbReference type="NCBIfam" id="TIGR02403">
    <property type="entry name" value="trehalose_treC"/>
    <property type="match status" value="1"/>
</dbReference>
<dbReference type="InterPro" id="IPR045857">
    <property type="entry name" value="O16G_dom_2"/>
</dbReference>
<organism evidence="8 9">
    <name type="scientific">Oceanobacillus limi</name>
    <dbReference type="NCBI Taxonomy" id="930131"/>
    <lineage>
        <taxon>Bacteria</taxon>
        <taxon>Bacillati</taxon>
        <taxon>Bacillota</taxon>
        <taxon>Bacilli</taxon>
        <taxon>Bacillales</taxon>
        <taxon>Bacillaceae</taxon>
        <taxon>Oceanobacillus</taxon>
    </lineage>
</organism>
<dbReference type="Gene3D" id="2.60.40.1180">
    <property type="entry name" value="Golgi alpha-mannosidase II"/>
    <property type="match status" value="1"/>
</dbReference>
<dbReference type="Proteomes" id="UP000198618">
    <property type="component" value="Unassembled WGS sequence"/>
</dbReference>
<evidence type="ECO:0000256" key="1">
    <source>
        <dbReference type="ARBA" id="ARBA00004496"/>
    </source>
</evidence>
<dbReference type="AlphaFoldDB" id="A0A1I0AS85"/>
<dbReference type="GO" id="GO:0008788">
    <property type="term" value="F:alpha,alpha-phosphotrehalase activity"/>
    <property type="evidence" value="ECO:0007669"/>
    <property type="project" value="UniProtKB-UniRule"/>
</dbReference>
<dbReference type="Pfam" id="PF23915">
    <property type="entry name" value="SusG_C"/>
    <property type="match status" value="1"/>
</dbReference>
<evidence type="ECO:0000256" key="4">
    <source>
        <dbReference type="ARBA" id="ARBA00022801"/>
    </source>
</evidence>
<dbReference type="PANTHER" id="PTHR10357:SF217">
    <property type="entry name" value="TREHALOSE-6-PHOSPHATE HYDROLASE"/>
    <property type="match status" value="1"/>
</dbReference>
<dbReference type="RefSeq" id="WP_090867745.1">
    <property type="nucleotide sequence ID" value="NZ_FOHE01000004.1"/>
</dbReference>
<dbReference type="InterPro" id="IPR013780">
    <property type="entry name" value="Glyco_hydro_b"/>
</dbReference>
<keyword evidence="9" id="KW-1185">Reference proteome</keyword>
<evidence type="ECO:0000256" key="6">
    <source>
        <dbReference type="NCBIfam" id="TIGR02403"/>
    </source>
</evidence>
<accession>A0A1I0AS85</accession>
<comment type="subcellular location">
    <subcellularLocation>
        <location evidence="1">Cytoplasm</location>
    </subcellularLocation>
</comment>
<reference evidence="8 9" key="1">
    <citation type="submission" date="2016-10" db="EMBL/GenBank/DDBJ databases">
        <authorList>
            <person name="de Groot N.N."/>
        </authorList>
    </citation>
    <scope>NUCLEOTIDE SEQUENCE [LARGE SCALE GENOMIC DNA]</scope>
    <source>
        <strain evidence="8 9">IBRC-M 10780</strain>
    </source>
</reference>
<dbReference type="EMBL" id="FOHE01000004">
    <property type="protein sequence ID" value="SES97231.1"/>
    <property type="molecule type" value="Genomic_DNA"/>
</dbReference>
<dbReference type="GO" id="GO:0005737">
    <property type="term" value="C:cytoplasm"/>
    <property type="evidence" value="ECO:0007669"/>
    <property type="project" value="UniProtKB-SubCell"/>
</dbReference>